<dbReference type="Gramene" id="TraesCS5B03G1050900.1">
    <property type="protein sequence ID" value="TraesCS5B03G1050900.1.CDS"/>
    <property type="gene ID" value="TraesCS5B03G1050900"/>
</dbReference>
<evidence type="ECO:0000256" key="1">
    <source>
        <dbReference type="SAM" id="MobiDB-lite"/>
    </source>
</evidence>
<sequence length="231" mass="24267">MEMAKPPRPRGFKVGRRPTAASRKDHGGGGVRQPPRGPARAHLPPASPSSAAVPAAGLLPRASVPSHTAPEPSLLPPAPAPSRTAPAPGVPPPEWVPWYMAPASWDMTHPPRLPSQATPPAPDLLPLASAPSHTTPALGLLLPSTAPPEPCKYYTGMLLGPRVYARDLSPPAAPATSVATAAFLPPPPTANPLLVCKESMEGCKYVNMEMSDEETEEEYESRKKAEWCCGA</sequence>
<proteinExistence type="predicted"/>
<dbReference type="AlphaFoldDB" id="A0A3B6LUC2"/>
<gene>
    <name evidence="2" type="primary">LOC123113575</name>
</gene>
<feature type="region of interest" description="Disordered" evidence="1">
    <location>
        <begin position="1"/>
        <end position="88"/>
    </location>
</feature>
<dbReference type="Gramene" id="TraesCLE_scaffold_026134_01G000300.1">
    <property type="protein sequence ID" value="TraesCLE_scaffold_026134_01G000300.1"/>
    <property type="gene ID" value="TraesCLE_scaffold_026134_01G000300"/>
</dbReference>
<dbReference type="Gramene" id="TraesLAC5B03G02928090.1">
    <property type="protein sequence ID" value="TraesLAC5B03G02928090.1"/>
    <property type="gene ID" value="TraesLAC5B03G02928090"/>
</dbReference>
<feature type="compositionally biased region" description="Basic residues" evidence="1">
    <location>
        <begin position="7"/>
        <end position="16"/>
    </location>
</feature>
<dbReference type="Proteomes" id="UP000019116">
    <property type="component" value="Chromosome 5B"/>
</dbReference>
<accession>A0A3B6LUC2</accession>
<dbReference type="KEGG" id="taes:123113575"/>
<dbReference type="EnsemblPlants" id="TraesCS5B02G425700.1">
    <property type="protein sequence ID" value="TraesCS5B02G425700.1"/>
    <property type="gene ID" value="TraesCS5B02G425700"/>
</dbReference>
<evidence type="ECO:0000313" key="3">
    <source>
        <dbReference type="Proteomes" id="UP000019116"/>
    </source>
</evidence>
<dbReference type="GeneID" id="123113575"/>
<dbReference type="Gramene" id="TraesWEE_scaffold_058465_01G000400.1">
    <property type="protein sequence ID" value="TraesWEE_scaffold_058465_01G000400.1"/>
    <property type="gene ID" value="TraesWEE_scaffold_058465_01G000400"/>
</dbReference>
<reference evidence="2" key="2">
    <citation type="submission" date="2018-10" db="UniProtKB">
        <authorList>
            <consortium name="EnsemblPlants"/>
        </authorList>
    </citation>
    <scope>IDENTIFICATION</scope>
</reference>
<organism evidence="2">
    <name type="scientific">Triticum aestivum</name>
    <name type="common">Wheat</name>
    <dbReference type="NCBI Taxonomy" id="4565"/>
    <lineage>
        <taxon>Eukaryota</taxon>
        <taxon>Viridiplantae</taxon>
        <taxon>Streptophyta</taxon>
        <taxon>Embryophyta</taxon>
        <taxon>Tracheophyta</taxon>
        <taxon>Spermatophyta</taxon>
        <taxon>Magnoliopsida</taxon>
        <taxon>Liliopsida</taxon>
        <taxon>Poales</taxon>
        <taxon>Poaceae</taxon>
        <taxon>BOP clade</taxon>
        <taxon>Pooideae</taxon>
        <taxon>Triticodae</taxon>
        <taxon>Triticeae</taxon>
        <taxon>Triticinae</taxon>
        <taxon>Triticum</taxon>
    </lineage>
</organism>
<keyword evidence="3" id="KW-1185">Reference proteome</keyword>
<reference evidence="2" key="1">
    <citation type="submission" date="2018-08" db="EMBL/GenBank/DDBJ databases">
        <authorList>
            <person name="Rossello M."/>
        </authorList>
    </citation>
    <scope>NUCLEOTIDE SEQUENCE [LARGE SCALE GENOMIC DNA]</scope>
    <source>
        <strain evidence="2">cv. Chinese Spring</strain>
    </source>
</reference>
<evidence type="ECO:0000313" key="2">
    <source>
        <dbReference type="EnsemblPlants" id="TraesCS5B02G425700.1"/>
    </source>
</evidence>
<dbReference type="RefSeq" id="XP_044390797.1">
    <property type="nucleotide sequence ID" value="XM_044534862.1"/>
</dbReference>
<protein>
    <submittedName>
        <fullName evidence="2">Uncharacterized protein</fullName>
    </submittedName>
</protein>
<feature type="compositionally biased region" description="Low complexity" evidence="1">
    <location>
        <begin position="32"/>
        <end position="60"/>
    </location>
</feature>
<name>A0A3B6LUC2_WHEAT</name>
<dbReference type="Gramene" id="TraesCS5B02G425700.1">
    <property type="protein sequence ID" value="TraesCS5B02G425700.1"/>
    <property type="gene ID" value="TraesCS5B02G425700"/>
</dbReference>
<dbReference type="Gramene" id="TraesSYM7B03G04046000.1">
    <property type="protein sequence ID" value="TraesSYM7B03G04046000.1"/>
    <property type="gene ID" value="TraesSYM7B03G04046000"/>
</dbReference>